<dbReference type="PANTHER" id="PTHR42928">
    <property type="entry name" value="TRICARBOXYLATE-BINDING PROTEIN"/>
    <property type="match status" value="1"/>
</dbReference>
<dbReference type="Pfam" id="PF03401">
    <property type="entry name" value="TctC"/>
    <property type="match status" value="1"/>
</dbReference>
<gene>
    <name evidence="2" type="ORF">MW290_03320</name>
</gene>
<dbReference type="Gene3D" id="3.40.190.10">
    <property type="entry name" value="Periplasmic binding protein-like II"/>
    <property type="match status" value="1"/>
</dbReference>
<dbReference type="Proteomes" id="UP001056201">
    <property type="component" value="Chromosome 1"/>
</dbReference>
<dbReference type="PIRSF" id="PIRSF017082">
    <property type="entry name" value="YflP"/>
    <property type="match status" value="1"/>
</dbReference>
<evidence type="ECO:0000256" key="1">
    <source>
        <dbReference type="ARBA" id="ARBA00006987"/>
    </source>
</evidence>
<sequence>MVTEISRSRRALTLAVGAAALTGPWIAPARASDYLGGPLRIVVPYPAGGFNDTLGRLIAKQLSAAWKVSAVVDNKPGAGTVIGTQAVATAPADGQTLLVIQFPFASNPWLYKLPYDTERAFAPVILAGRSPMVLVTHAGSPYRSVADVLTAARASPDKINYGTSGAGSSNHLAMVLFESQAGVRMNPVPYKGSAPLMTDLSGGHVGLAVDLLPQVLPFIQAGKARALAIASQRRSPLLPDVPTAAEVGLPGYEVSSWHGFVVPAGTPQPVIDKLNREINRILSTEEVQRAFAAQGVTPDGGSPAVLRDFIASQMTLWKRVIEQHGIKAE</sequence>
<name>A0ABY4S6Z2_AQUTE</name>
<evidence type="ECO:0000313" key="2">
    <source>
        <dbReference type="EMBL" id="URI07662.1"/>
    </source>
</evidence>
<organism evidence="2 3">
    <name type="scientific">Aquincola tertiaricarbonis</name>
    <dbReference type="NCBI Taxonomy" id="391953"/>
    <lineage>
        <taxon>Bacteria</taxon>
        <taxon>Pseudomonadati</taxon>
        <taxon>Pseudomonadota</taxon>
        <taxon>Betaproteobacteria</taxon>
        <taxon>Burkholderiales</taxon>
        <taxon>Sphaerotilaceae</taxon>
        <taxon>Aquincola</taxon>
    </lineage>
</organism>
<dbReference type="Gene3D" id="3.40.190.150">
    <property type="entry name" value="Bordetella uptake gene, domain 1"/>
    <property type="match status" value="1"/>
</dbReference>
<dbReference type="InterPro" id="IPR005064">
    <property type="entry name" value="BUG"/>
</dbReference>
<accession>A0ABY4S6Z2</accession>
<dbReference type="PANTHER" id="PTHR42928:SF5">
    <property type="entry name" value="BLR1237 PROTEIN"/>
    <property type="match status" value="1"/>
</dbReference>
<reference evidence="2" key="1">
    <citation type="submission" date="2022-05" db="EMBL/GenBank/DDBJ databases">
        <title>An RpoN-dependent PEP-CTERM gene is involved in floc formation of an Aquincola tertiaricarbonis strain.</title>
        <authorList>
            <person name="Qiu D."/>
            <person name="Xia M."/>
        </authorList>
    </citation>
    <scope>NUCLEOTIDE SEQUENCE</scope>
    <source>
        <strain evidence="2">RN12</strain>
    </source>
</reference>
<dbReference type="EMBL" id="CP097635">
    <property type="protein sequence ID" value="URI07662.1"/>
    <property type="molecule type" value="Genomic_DNA"/>
</dbReference>
<comment type="similarity">
    <text evidence="1">Belongs to the UPF0065 (bug) family.</text>
</comment>
<keyword evidence="3" id="KW-1185">Reference proteome</keyword>
<dbReference type="RefSeq" id="WP_250195895.1">
    <property type="nucleotide sequence ID" value="NZ_CP097635.1"/>
</dbReference>
<dbReference type="InterPro" id="IPR042100">
    <property type="entry name" value="Bug_dom1"/>
</dbReference>
<dbReference type="CDD" id="cd13578">
    <property type="entry name" value="PBP2_Bug27"/>
    <property type="match status" value="1"/>
</dbReference>
<dbReference type="SUPFAM" id="SSF53850">
    <property type="entry name" value="Periplasmic binding protein-like II"/>
    <property type="match status" value="1"/>
</dbReference>
<proteinExistence type="inferred from homology"/>
<evidence type="ECO:0000313" key="3">
    <source>
        <dbReference type="Proteomes" id="UP001056201"/>
    </source>
</evidence>
<protein>
    <submittedName>
        <fullName evidence="2">Tripartite tricarboxylate transporter substrate binding protein</fullName>
    </submittedName>
</protein>